<accession>A0A2P2QVD0</accession>
<name>A0A2P2QVD0_RHIMU</name>
<keyword evidence="1" id="KW-1133">Transmembrane helix</keyword>
<sequence length="32" mass="3749">MDATYYCEYNKNNITNFYLELLLLVVVLVSCS</sequence>
<protein>
    <submittedName>
        <fullName evidence="2">Uncharacterized protein</fullName>
    </submittedName>
</protein>
<organism evidence="2">
    <name type="scientific">Rhizophora mucronata</name>
    <name type="common">Asiatic mangrove</name>
    <dbReference type="NCBI Taxonomy" id="61149"/>
    <lineage>
        <taxon>Eukaryota</taxon>
        <taxon>Viridiplantae</taxon>
        <taxon>Streptophyta</taxon>
        <taxon>Embryophyta</taxon>
        <taxon>Tracheophyta</taxon>
        <taxon>Spermatophyta</taxon>
        <taxon>Magnoliopsida</taxon>
        <taxon>eudicotyledons</taxon>
        <taxon>Gunneridae</taxon>
        <taxon>Pentapetalae</taxon>
        <taxon>rosids</taxon>
        <taxon>fabids</taxon>
        <taxon>Malpighiales</taxon>
        <taxon>Rhizophoraceae</taxon>
        <taxon>Rhizophora</taxon>
    </lineage>
</organism>
<dbReference type="EMBL" id="GGEC01090486">
    <property type="protein sequence ID" value="MBX70970.1"/>
    <property type="molecule type" value="Transcribed_RNA"/>
</dbReference>
<feature type="transmembrane region" description="Helical" evidence="1">
    <location>
        <begin position="14"/>
        <end position="31"/>
    </location>
</feature>
<reference evidence="2" key="1">
    <citation type="submission" date="2018-02" db="EMBL/GenBank/DDBJ databases">
        <title>Rhizophora mucronata_Transcriptome.</title>
        <authorList>
            <person name="Meera S.P."/>
            <person name="Sreeshan A."/>
            <person name="Augustine A."/>
        </authorList>
    </citation>
    <scope>NUCLEOTIDE SEQUENCE</scope>
    <source>
        <tissue evidence="2">Leaf</tissue>
    </source>
</reference>
<keyword evidence="1" id="KW-0812">Transmembrane</keyword>
<evidence type="ECO:0000313" key="2">
    <source>
        <dbReference type="EMBL" id="MBX70970.1"/>
    </source>
</evidence>
<proteinExistence type="predicted"/>
<evidence type="ECO:0000256" key="1">
    <source>
        <dbReference type="SAM" id="Phobius"/>
    </source>
</evidence>
<dbReference type="AlphaFoldDB" id="A0A2P2QVD0"/>
<keyword evidence="1" id="KW-0472">Membrane</keyword>